<dbReference type="AlphaFoldDB" id="A0A4Q0W1V4"/>
<sequence>MCRANKVTIYILCFVISFFSCYALYKLIEASLVILEKSLGIDNVAAGALSLIFAPILLFIFNLVFYLVLYEKTIKPSPRQIVSWRILLLSKKHWRLNLSRVLMYLLCLWIIADHIGMVSIWVVITLVLNILAYGYWTLQIVGERYLFN</sequence>
<reference evidence="2 3" key="1">
    <citation type="journal article" date="2019" name="Int. J. Syst. Evol. Microbiol.">
        <title>Anaerobacillus alkaliphilus sp. nov., a novel alkaliphilic and moderately halophilic bacterium.</title>
        <authorList>
            <person name="Borsodi A.K."/>
            <person name="Aszalos J.M."/>
            <person name="Bihari P."/>
            <person name="Nagy I."/>
            <person name="Schumann P."/>
            <person name="Sproer C."/>
            <person name="Kovacs A.L."/>
            <person name="Boka K."/>
            <person name="Dobosy P."/>
            <person name="Ovari M."/>
            <person name="Szili-Kovacs T."/>
            <person name="Toth E."/>
        </authorList>
    </citation>
    <scope>NUCLEOTIDE SEQUENCE [LARGE SCALE GENOMIC DNA]</scope>
    <source>
        <strain evidence="2 3">B16-10</strain>
    </source>
</reference>
<evidence type="ECO:0000256" key="1">
    <source>
        <dbReference type="SAM" id="Phobius"/>
    </source>
</evidence>
<gene>
    <name evidence="2" type="ORF">DS745_03925</name>
</gene>
<feature type="transmembrane region" description="Helical" evidence="1">
    <location>
        <begin position="45"/>
        <end position="69"/>
    </location>
</feature>
<feature type="transmembrane region" description="Helical" evidence="1">
    <location>
        <begin position="118"/>
        <end position="138"/>
    </location>
</feature>
<organism evidence="2 3">
    <name type="scientific">Anaerobacillus alkaliphilus</name>
    <dbReference type="NCBI Taxonomy" id="1548597"/>
    <lineage>
        <taxon>Bacteria</taxon>
        <taxon>Bacillati</taxon>
        <taxon>Bacillota</taxon>
        <taxon>Bacilli</taxon>
        <taxon>Bacillales</taxon>
        <taxon>Bacillaceae</taxon>
        <taxon>Anaerobacillus</taxon>
    </lineage>
</organism>
<keyword evidence="1" id="KW-0472">Membrane</keyword>
<dbReference type="PROSITE" id="PS51257">
    <property type="entry name" value="PROKAR_LIPOPROTEIN"/>
    <property type="match status" value="1"/>
</dbReference>
<feature type="transmembrane region" description="Helical" evidence="1">
    <location>
        <begin position="7"/>
        <end position="25"/>
    </location>
</feature>
<protein>
    <submittedName>
        <fullName evidence="2">Uncharacterized protein</fullName>
    </submittedName>
</protein>
<feature type="transmembrane region" description="Helical" evidence="1">
    <location>
        <begin position="94"/>
        <end position="112"/>
    </location>
</feature>
<proteinExistence type="predicted"/>
<dbReference type="EMBL" id="QOUX01000001">
    <property type="protein sequence ID" value="RXJ04541.1"/>
    <property type="molecule type" value="Genomic_DNA"/>
</dbReference>
<keyword evidence="3" id="KW-1185">Reference proteome</keyword>
<name>A0A4Q0W1V4_9BACI</name>
<keyword evidence="1" id="KW-0812">Transmembrane</keyword>
<dbReference type="Proteomes" id="UP000290649">
    <property type="component" value="Unassembled WGS sequence"/>
</dbReference>
<keyword evidence="1" id="KW-1133">Transmembrane helix</keyword>
<evidence type="ECO:0000313" key="3">
    <source>
        <dbReference type="Proteomes" id="UP000290649"/>
    </source>
</evidence>
<accession>A0A4Q0W1V4</accession>
<comment type="caution">
    <text evidence="2">The sequence shown here is derived from an EMBL/GenBank/DDBJ whole genome shotgun (WGS) entry which is preliminary data.</text>
</comment>
<evidence type="ECO:0000313" key="2">
    <source>
        <dbReference type="EMBL" id="RXJ04541.1"/>
    </source>
</evidence>